<keyword evidence="4 9" id="KW-0812">Transmembrane</keyword>
<keyword evidence="5 9" id="KW-1133">Transmembrane helix</keyword>
<dbReference type="PRINTS" id="PR00171">
    <property type="entry name" value="SUGRTRNSPORT"/>
</dbReference>
<feature type="transmembrane region" description="Helical" evidence="9">
    <location>
        <begin position="428"/>
        <end position="450"/>
    </location>
</feature>
<keyword evidence="6 9" id="KW-0472">Membrane</keyword>
<proteinExistence type="inferred from homology"/>
<dbReference type="GO" id="GO:0016020">
    <property type="term" value="C:membrane"/>
    <property type="evidence" value="ECO:0007669"/>
    <property type="project" value="UniProtKB-SubCell"/>
</dbReference>
<protein>
    <recommendedName>
        <fullName evidence="10">Major facilitator superfamily (MFS) profile domain-containing protein</fullName>
    </recommendedName>
</protein>
<dbReference type="PANTHER" id="PTHR48020:SF26">
    <property type="entry name" value="MYO-INOSITOL TRANSPORTER, PUTATIVE (AFU_ORTHOLOGUE AFUA_4G01560)-RELATED"/>
    <property type="match status" value="1"/>
</dbReference>
<comment type="subcellular location">
    <subcellularLocation>
        <location evidence="1">Membrane</location>
        <topology evidence="1">Multi-pass membrane protein</topology>
    </subcellularLocation>
</comment>
<dbReference type="EMBL" id="JABEXW010000278">
    <property type="protein sequence ID" value="KAF4966682.1"/>
    <property type="molecule type" value="Genomic_DNA"/>
</dbReference>
<dbReference type="GO" id="GO:0022857">
    <property type="term" value="F:transmembrane transporter activity"/>
    <property type="evidence" value="ECO:0007669"/>
    <property type="project" value="InterPro"/>
</dbReference>
<dbReference type="AlphaFoldDB" id="A0A8H4TZ55"/>
<feature type="domain" description="Major facilitator superfamily (MFS) profile" evidence="10">
    <location>
        <begin position="114"/>
        <end position="548"/>
    </location>
</feature>
<evidence type="ECO:0000256" key="4">
    <source>
        <dbReference type="ARBA" id="ARBA00022692"/>
    </source>
</evidence>
<reference evidence="11" key="1">
    <citation type="journal article" date="2020" name="BMC Genomics">
        <title>Correction to: Identification and distribution of gene clusters required for synthesis of sphingolipid metabolism inhibitors in diverse species of the filamentous fungus Fusarium.</title>
        <authorList>
            <person name="Kim H.S."/>
            <person name="Lohmar J.M."/>
            <person name="Busman M."/>
            <person name="Brown D.W."/>
            <person name="Naumann T.A."/>
            <person name="Divon H.H."/>
            <person name="Lysoe E."/>
            <person name="Uhlig S."/>
            <person name="Proctor R.H."/>
        </authorList>
    </citation>
    <scope>NUCLEOTIDE SEQUENCE</scope>
    <source>
        <strain evidence="11">NRRL 20472</strain>
    </source>
</reference>
<dbReference type="PANTHER" id="PTHR48020">
    <property type="entry name" value="PROTON MYO-INOSITOL COTRANSPORTER"/>
    <property type="match status" value="1"/>
</dbReference>
<dbReference type="SUPFAM" id="SSF103473">
    <property type="entry name" value="MFS general substrate transporter"/>
    <property type="match status" value="1"/>
</dbReference>
<dbReference type="NCBIfam" id="TIGR00879">
    <property type="entry name" value="SP"/>
    <property type="match status" value="1"/>
</dbReference>
<dbReference type="InterPro" id="IPR036259">
    <property type="entry name" value="MFS_trans_sf"/>
</dbReference>
<feature type="transmembrane region" description="Helical" evidence="9">
    <location>
        <begin position="240"/>
        <end position="262"/>
    </location>
</feature>
<feature type="region of interest" description="Disordered" evidence="8">
    <location>
        <begin position="1"/>
        <end position="33"/>
    </location>
</feature>
<feature type="transmembrane region" description="Helical" evidence="9">
    <location>
        <begin position="525"/>
        <end position="544"/>
    </location>
</feature>
<dbReference type="InterPro" id="IPR050814">
    <property type="entry name" value="Myo-inositol_Transporter"/>
</dbReference>
<feature type="transmembrane region" description="Helical" evidence="9">
    <location>
        <begin position="397"/>
        <end position="416"/>
    </location>
</feature>
<reference evidence="11" key="2">
    <citation type="submission" date="2020-05" db="EMBL/GenBank/DDBJ databases">
        <authorList>
            <person name="Kim H.-S."/>
            <person name="Proctor R.H."/>
            <person name="Brown D.W."/>
        </authorList>
    </citation>
    <scope>NUCLEOTIDE SEQUENCE</scope>
    <source>
        <strain evidence="11">NRRL 20472</strain>
    </source>
</reference>
<feature type="transmembrane region" description="Helical" evidence="9">
    <location>
        <begin position="183"/>
        <end position="201"/>
    </location>
</feature>
<feature type="transmembrane region" description="Helical" evidence="9">
    <location>
        <begin position="493"/>
        <end position="513"/>
    </location>
</feature>
<evidence type="ECO:0000259" key="10">
    <source>
        <dbReference type="PROSITE" id="PS50850"/>
    </source>
</evidence>
<evidence type="ECO:0000256" key="2">
    <source>
        <dbReference type="ARBA" id="ARBA00010992"/>
    </source>
</evidence>
<name>A0A8H4TZ55_9HYPO</name>
<dbReference type="Pfam" id="PF00083">
    <property type="entry name" value="Sugar_tr"/>
    <property type="match status" value="1"/>
</dbReference>
<evidence type="ECO:0000313" key="11">
    <source>
        <dbReference type="EMBL" id="KAF4966682.1"/>
    </source>
</evidence>
<comment type="caution">
    <text evidence="11">The sequence shown here is derived from an EMBL/GenBank/DDBJ whole genome shotgun (WGS) entry which is preliminary data.</text>
</comment>
<evidence type="ECO:0000256" key="3">
    <source>
        <dbReference type="ARBA" id="ARBA00022448"/>
    </source>
</evidence>
<feature type="transmembrane region" description="Helical" evidence="9">
    <location>
        <begin position="207"/>
        <end position="228"/>
    </location>
</feature>
<dbReference type="PROSITE" id="PS50850">
    <property type="entry name" value="MFS"/>
    <property type="match status" value="1"/>
</dbReference>
<sequence length="613" mass="69554">MAHKEESPSEAPANTGPEHVSSSKAKKKSTTAVVQNPLANMTHDELIEDVERFAHQKDLTLYLNFLRKGALLAKVINTPRGYERIEELSEEEKRTLRDEDDHRWSSQPWTLYFLCAVCAGCAIVQGMDQTVINGAQHFYFAQYKITSKALQGLTNGAPYASAALIGCWLNAPLNRHFGRRGTLAMSCFASFIAALWQALALSWTSLLIARFALGLAVGAKSSTAPIYAAECAPKTIRGALTMMWQMWTAFGIMLGFASSLALQNAKFPSEYSPWRWMFVSTCLPPLIVVMFIYCLPESPRLHMDRGNFQKAFRSFRDLRKAELQAARDLYLAWKFLEVEHNVKKDRNLLKEFFTVRRNLRAAQSSWFCMLMQQFCGVNVIAYYSTQIFTDAGYTRSQALLTSFGGGAINWLFALPAIWTIDTFGRRNLVLLTLPLMSACLFWTGSSFNIVDDKIRLALIASSIYIFMAIYSPGLGPVPFTYSAEAFPLHIRPLGMASATAVTWAFNFLLSFTWPMMEKSFTPQGAFYWYATWNIIGFVFAYFLLPETKALSLEELDLVFSIRNRDHARYYLRRLGWYTQHIMGRKPEPMPPLYQLEDTGVREVNEEENKGDTV</sequence>
<dbReference type="GO" id="GO:0015798">
    <property type="term" value="P:myo-inositol transport"/>
    <property type="evidence" value="ECO:0007669"/>
    <property type="project" value="UniProtKB-ARBA"/>
</dbReference>
<organism evidence="11 12">
    <name type="scientific">Fusarium sarcochroum</name>
    <dbReference type="NCBI Taxonomy" id="1208366"/>
    <lineage>
        <taxon>Eukaryota</taxon>
        <taxon>Fungi</taxon>
        <taxon>Dikarya</taxon>
        <taxon>Ascomycota</taxon>
        <taxon>Pezizomycotina</taxon>
        <taxon>Sordariomycetes</taxon>
        <taxon>Hypocreomycetidae</taxon>
        <taxon>Hypocreales</taxon>
        <taxon>Nectriaceae</taxon>
        <taxon>Fusarium</taxon>
        <taxon>Fusarium lateritium species complex</taxon>
    </lineage>
</organism>
<feature type="transmembrane region" description="Helical" evidence="9">
    <location>
        <begin position="274"/>
        <end position="295"/>
    </location>
</feature>
<evidence type="ECO:0000256" key="5">
    <source>
        <dbReference type="ARBA" id="ARBA00022989"/>
    </source>
</evidence>
<evidence type="ECO:0000313" key="12">
    <source>
        <dbReference type="Proteomes" id="UP000622797"/>
    </source>
</evidence>
<keyword evidence="12" id="KW-1185">Reference proteome</keyword>
<dbReference type="InterPro" id="IPR005828">
    <property type="entry name" value="MFS_sugar_transport-like"/>
</dbReference>
<evidence type="ECO:0000256" key="6">
    <source>
        <dbReference type="ARBA" id="ARBA00023136"/>
    </source>
</evidence>
<accession>A0A8H4TZ55</accession>
<dbReference type="Proteomes" id="UP000622797">
    <property type="component" value="Unassembled WGS sequence"/>
</dbReference>
<feature type="transmembrane region" description="Helical" evidence="9">
    <location>
        <begin position="366"/>
        <end position="385"/>
    </location>
</feature>
<evidence type="ECO:0000256" key="7">
    <source>
        <dbReference type="RuleBase" id="RU003346"/>
    </source>
</evidence>
<keyword evidence="3 7" id="KW-0813">Transport</keyword>
<dbReference type="OrthoDB" id="5290825at2759"/>
<feature type="transmembrane region" description="Helical" evidence="9">
    <location>
        <begin position="456"/>
        <end position="481"/>
    </location>
</feature>
<comment type="similarity">
    <text evidence="2 7">Belongs to the major facilitator superfamily. Sugar transporter (TC 2.A.1.1) family.</text>
</comment>
<dbReference type="InterPro" id="IPR020846">
    <property type="entry name" value="MFS_dom"/>
</dbReference>
<evidence type="ECO:0000256" key="9">
    <source>
        <dbReference type="SAM" id="Phobius"/>
    </source>
</evidence>
<evidence type="ECO:0000256" key="1">
    <source>
        <dbReference type="ARBA" id="ARBA00004141"/>
    </source>
</evidence>
<dbReference type="InterPro" id="IPR003663">
    <property type="entry name" value="Sugar/inositol_transpt"/>
</dbReference>
<dbReference type="Gene3D" id="1.20.1250.20">
    <property type="entry name" value="MFS general substrate transporter like domains"/>
    <property type="match status" value="1"/>
</dbReference>
<gene>
    <name evidence="11" type="ORF">FSARC_5671</name>
</gene>
<dbReference type="GO" id="GO:0015791">
    <property type="term" value="P:polyol transmembrane transport"/>
    <property type="evidence" value="ECO:0007669"/>
    <property type="project" value="UniProtKB-ARBA"/>
</dbReference>
<evidence type="ECO:0000256" key="8">
    <source>
        <dbReference type="SAM" id="MobiDB-lite"/>
    </source>
</evidence>